<evidence type="ECO:0000313" key="2">
    <source>
        <dbReference type="Proteomes" id="UP001597541"/>
    </source>
</evidence>
<dbReference type="EMBL" id="JBHUME010000013">
    <property type="protein sequence ID" value="MFD2614670.1"/>
    <property type="molecule type" value="Genomic_DNA"/>
</dbReference>
<dbReference type="Proteomes" id="UP001597541">
    <property type="component" value="Unassembled WGS sequence"/>
</dbReference>
<proteinExistence type="predicted"/>
<dbReference type="InterPro" id="IPR029063">
    <property type="entry name" value="SAM-dependent_MTases_sf"/>
</dbReference>
<dbReference type="RefSeq" id="WP_377605770.1">
    <property type="nucleotide sequence ID" value="NZ_JBHUME010000013.1"/>
</dbReference>
<evidence type="ECO:0000313" key="1">
    <source>
        <dbReference type="EMBL" id="MFD2614670.1"/>
    </source>
</evidence>
<sequence length="64" mass="7610">MLHEIQGKCLVTYYGDPFILDLYGDFHVRTMDTRVGAFVKSELGQERRRETEYIFMNYDPDSLK</sequence>
<name>A0ABW5PH67_9BACL</name>
<organism evidence="1 2">
    <name type="scientific">Paenibacillus gansuensis</name>
    <dbReference type="NCBI Taxonomy" id="306542"/>
    <lineage>
        <taxon>Bacteria</taxon>
        <taxon>Bacillati</taxon>
        <taxon>Bacillota</taxon>
        <taxon>Bacilli</taxon>
        <taxon>Bacillales</taxon>
        <taxon>Paenibacillaceae</taxon>
        <taxon>Paenibacillus</taxon>
    </lineage>
</organism>
<protein>
    <submittedName>
        <fullName evidence="1">Uncharacterized protein</fullName>
    </submittedName>
</protein>
<gene>
    <name evidence="1" type="ORF">ACFSUF_19850</name>
</gene>
<reference evidence="2" key="1">
    <citation type="journal article" date="2019" name="Int. J. Syst. Evol. Microbiol.">
        <title>The Global Catalogue of Microorganisms (GCM) 10K type strain sequencing project: providing services to taxonomists for standard genome sequencing and annotation.</title>
        <authorList>
            <consortium name="The Broad Institute Genomics Platform"/>
            <consortium name="The Broad Institute Genome Sequencing Center for Infectious Disease"/>
            <person name="Wu L."/>
            <person name="Ma J."/>
        </authorList>
    </citation>
    <scope>NUCLEOTIDE SEQUENCE [LARGE SCALE GENOMIC DNA]</scope>
    <source>
        <strain evidence="2">KCTC 3950</strain>
    </source>
</reference>
<comment type="caution">
    <text evidence="1">The sequence shown here is derived from an EMBL/GenBank/DDBJ whole genome shotgun (WGS) entry which is preliminary data.</text>
</comment>
<accession>A0ABW5PH67</accession>
<dbReference type="Gene3D" id="3.40.50.150">
    <property type="entry name" value="Vaccinia Virus protein VP39"/>
    <property type="match status" value="1"/>
</dbReference>
<keyword evidence="2" id="KW-1185">Reference proteome</keyword>